<feature type="transmembrane region" description="Helical" evidence="1">
    <location>
        <begin position="358"/>
        <end position="381"/>
    </location>
</feature>
<sequence>MDVDGAVASPRVGGKRAAWGYASAGLLAVLFWLLVGDLAISIRERAALPSGLELLRRNGASDTTTSLLMSTVPALLSVLLVPLLGYHSDRLRSRWGRRRPFLLVVAPVGCAAMLGLACSPALGALADAALGALSPGRRLCNLAAFSLFWTIFECAGISAVSLFTGLVNDVVPQGLLGRFYAAFRIVGLGVGIAFNTWVFALTDQYLGEILVAIGLVFGLALLLVCLMVDEPACGALPDGERPAGWRALAVPRAHVLACFAHRPFLWAVAAFMLASVTFSPFNTFYQYYAHLSGIPKATLGTLTAYGYAVSIASAFGIGWLVDHYGALRVSSRVMALYCCAAALGYLSLGNAAAFPWFYLAHVVVSGAWFTAAASMPMALFPKAQFVQYNSSKDLMVVLGNILVSGVQGPVLDLSGHDYRLTLLSGAVFALLCVLCLARLQARPAPADNG</sequence>
<evidence type="ECO:0000313" key="2">
    <source>
        <dbReference type="EMBL" id="MBV6321638.1"/>
    </source>
</evidence>
<dbReference type="CDD" id="cd06174">
    <property type="entry name" value="MFS"/>
    <property type="match status" value="1"/>
</dbReference>
<feature type="transmembrane region" description="Helical" evidence="1">
    <location>
        <begin position="142"/>
        <end position="167"/>
    </location>
</feature>
<evidence type="ECO:0000313" key="5">
    <source>
        <dbReference type="Proteomes" id="UP001162889"/>
    </source>
</evidence>
<feature type="transmembrane region" description="Helical" evidence="1">
    <location>
        <begin position="333"/>
        <end position="352"/>
    </location>
</feature>
<dbReference type="PANTHER" id="PTHR23528:SF1">
    <property type="entry name" value="MAJOR FACILITATOR SUPERFAMILY (MFS) PROFILE DOMAIN-CONTAINING PROTEIN"/>
    <property type="match status" value="1"/>
</dbReference>
<evidence type="ECO:0000256" key="1">
    <source>
        <dbReference type="SAM" id="Phobius"/>
    </source>
</evidence>
<dbReference type="EMBL" id="JAHTGR010000005">
    <property type="protein sequence ID" value="MBV6321638.1"/>
    <property type="molecule type" value="Genomic_DNA"/>
</dbReference>
<evidence type="ECO:0000313" key="3">
    <source>
        <dbReference type="EMBL" id="MCP2008102.1"/>
    </source>
</evidence>
<proteinExistence type="predicted"/>
<feature type="transmembrane region" description="Helical" evidence="1">
    <location>
        <begin position="304"/>
        <end position="321"/>
    </location>
</feature>
<feature type="transmembrane region" description="Helical" evidence="1">
    <location>
        <begin position="100"/>
        <end position="122"/>
    </location>
</feature>
<name>A0AA41HD77_9BURK</name>
<accession>A0AA41HD77</accession>
<gene>
    <name evidence="2" type="ORF">KVP70_11875</name>
    <name evidence="3" type="ORF">L1274_001802</name>
</gene>
<feature type="transmembrane region" description="Helical" evidence="1">
    <location>
        <begin position="67"/>
        <end position="88"/>
    </location>
</feature>
<organism evidence="2 4">
    <name type="scientific">Duganella violaceipulchra</name>
    <dbReference type="NCBI Taxonomy" id="2849652"/>
    <lineage>
        <taxon>Bacteria</taxon>
        <taxon>Pseudomonadati</taxon>
        <taxon>Pseudomonadota</taxon>
        <taxon>Betaproteobacteria</taxon>
        <taxon>Burkholderiales</taxon>
        <taxon>Oxalobacteraceae</taxon>
        <taxon>Telluria group</taxon>
        <taxon>Duganella</taxon>
    </lineage>
</organism>
<feature type="transmembrane region" description="Helical" evidence="1">
    <location>
        <begin position="205"/>
        <end position="228"/>
    </location>
</feature>
<keyword evidence="1" id="KW-0472">Membrane</keyword>
<keyword evidence="1" id="KW-1133">Transmembrane helix</keyword>
<dbReference type="AlphaFoldDB" id="A0AA41HD77"/>
<evidence type="ECO:0000313" key="4">
    <source>
        <dbReference type="Proteomes" id="UP001155901"/>
    </source>
</evidence>
<feature type="transmembrane region" description="Helical" evidence="1">
    <location>
        <begin position="422"/>
        <end position="439"/>
    </location>
</feature>
<dbReference type="Proteomes" id="UP001162889">
    <property type="component" value="Unassembled WGS sequence"/>
</dbReference>
<dbReference type="Pfam" id="PF13347">
    <property type="entry name" value="MFS_2"/>
    <property type="match status" value="1"/>
</dbReference>
<reference evidence="2" key="1">
    <citation type="submission" date="2021-07" db="EMBL/GenBank/DDBJ databases">
        <title>Characterization of violacein-producing bacteria and related species.</title>
        <authorList>
            <person name="Wilson H.S."/>
            <person name="De Leon M.E."/>
        </authorList>
    </citation>
    <scope>NUCLEOTIDE SEQUENCE</scope>
    <source>
        <strain evidence="2">HSC-15S17</strain>
    </source>
</reference>
<feature type="transmembrane region" description="Helical" evidence="1">
    <location>
        <begin position="393"/>
        <end position="410"/>
    </location>
</feature>
<feature type="transmembrane region" description="Helical" evidence="1">
    <location>
        <begin position="264"/>
        <end position="284"/>
    </location>
</feature>
<dbReference type="EMBL" id="JALJZU010000003">
    <property type="protein sequence ID" value="MCP2008102.1"/>
    <property type="molecule type" value="Genomic_DNA"/>
</dbReference>
<feature type="transmembrane region" description="Helical" evidence="1">
    <location>
        <begin position="18"/>
        <end position="42"/>
    </location>
</feature>
<dbReference type="PANTHER" id="PTHR23528">
    <property type="match status" value="1"/>
</dbReference>
<dbReference type="Proteomes" id="UP001155901">
    <property type="component" value="Unassembled WGS sequence"/>
</dbReference>
<dbReference type="RefSeq" id="WP_217942413.1">
    <property type="nucleotide sequence ID" value="NZ_JAHTGR010000005.1"/>
</dbReference>
<keyword evidence="1" id="KW-0812">Transmembrane</keyword>
<comment type="caution">
    <text evidence="2">The sequence shown here is derived from an EMBL/GenBank/DDBJ whole genome shotgun (WGS) entry which is preliminary data.</text>
</comment>
<feature type="transmembrane region" description="Helical" evidence="1">
    <location>
        <begin position="179"/>
        <end position="199"/>
    </location>
</feature>
<protein>
    <submittedName>
        <fullName evidence="2">MFS transporter</fullName>
    </submittedName>
    <submittedName>
        <fullName evidence="3">Na+/melibiose symporter-like transporter</fullName>
    </submittedName>
</protein>
<keyword evidence="5" id="KW-1185">Reference proteome</keyword>
<reference evidence="3" key="2">
    <citation type="submission" date="2022-03" db="EMBL/GenBank/DDBJ databases">
        <title>Genome Encyclopedia of Bacteria and Archaea VI: Functional Genomics of Type Strains.</title>
        <authorList>
            <person name="Whitman W."/>
        </authorList>
    </citation>
    <scope>NUCLEOTIDE SEQUENCE</scope>
    <source>
        <strain evidence="3">HSC-15S17</strain>
    </source>
</reference>